<feature type="chain" id="PRO_5040278519" evidence="4">
    <location>
        <begin position="18"/>
        <end position="126"/>
    </location>
</feature>
<protein>
    <submittedName>
        <fullName evidence="5">Uncharacterized protein</fullName>
    </submittedName>
</protein>
<evidence type="ECO:0000256" key="4">
    <source>
        <dbReference type="SAM" id="SignalP"/>
    </source>
</evidence>
<dbReference type="InterPro" id="IPR031311">
    <property type="entry name" value="CHIT_BIND_RR_consensus"/>
</dbReference>
<proteinExistence type="predicted"/>
<evidence type="ECO:0000313" key="6">
    <source>
        <dbReference type="Proteomes" id="UP001152799"/>
    </source>
</evidence>
<keyword evidence="6" id="KW-1185">Reference proteome</keyword>
<dbReference type="PANTHER" id="PTHR10380:SF173">
    <property type="entry name" value="CUTICULAR PROTEIN 47EF, ISOFORM C-RELATED"/>
    <property type="match status" value="1"/>
</dbReference>
<feature type="region of interest" description="Disordered" evidence="3">
    <location>
        <begin position="25"/>
        <end position="63"/>
    </location>
</feature>
<gene>
    <name evidence="5" type="ORF">CEUTPL_LOCUS9570</name>
</gene>
<name>A0A9N9MPR8_9CUCU</name>
<dbReference type="Proteomes" id="UP001152799">
    <property type="component" value="Chromosome 5"/>
</dbReference>
<dbReference type="Pfam" id="PF00379">
    <property type="entry name" value="Chitin_bind_4"/>
    <property type="match status" value="1"/>
</dbReference>
<dbReference type="PROSITE" id="PS51155">
    <property type="entry name" value="CHIT_BIND_RR_2"/>
    <property type="match status" value="1"/>
</dbReference>
<dbReference type="InterPro" id="IPR050468">
    <property type="entry name" value="Cuticle_Struct_Prot"/>
</dbReference>
<keyword evidence="4" id="KW-0732">Signal</keyword>
<evidence type="ECO:0000256" key="2">
    <source>
        <dbReference type="PROSITE-ProRule" id="PRU00497"/>
    </source>
</evidence>
<dbReference type="InterPro" id="IPR000618">
    <property type="entry name" value="Insect_cuticle"/>
</dbReference>
<evidence type="ECO:0000256" key="1">
    <source>
        <dbReference type="ARBA" id="ARBA00022460"/>
    </source>
</evidence>
<dbReference type="PROSITE" id="PS00233">
    <property type="entry name" value="CHIT_BIND_RR_1"/>
    <property type="match status" value="1"/>
</dbReference>
<dbReference type="GO" id="GO:0062129">
    <property type="term" value="C:chitin-based extracellular matrix"/>
    <property type="evidence" value="ECO:0007669"/>
    <property type="project" value="TreeGrafter"/>
</dbReference>
<reference evidence="5" key="1">
    <citation type="submission" date="2022-01" db="EMBL/GenBank/DDBJ databases">
        <authorList>
            <person name="King R."/>
        </authorList>
    </citation>
    <scope>NUCLEOTIDE SEQUENCE</scope>
</reference>
<feature type="signal peptide" evidence="4">
    <location>
        <begin position="1"/>
        <end position="17"/>
    </location>
</feature>
<dbReference type="EMBL" id="OU892281">
    <property type="protein sequence ID" value="CAG9769054.1"/>
    <property type="molecule type" value="Genomic_DNA"/>
</dbReference>
<dbReference type="OrthoDB" id="6379191at2759"/>
<keyword evidence="1 2" id="KW-0193">Cuticle</keyword>
<dbReference type="PRINTS" id="PR00947">
    <property type="entry name" value="CUTICLE"/>
</dbReference>
<organism evidence="5 6">
    <name type="scientific">Ceutorhynchus assimilis</name>
    <name type="common">cabbage seed weevil</name>
    <dbReference type="NCBI Taxonomy" id="467358"/>
    <lineage>
        <taxon>Eukaryota</taxon>
        <taxon>Metazoa</taxon>
        <taxon>Ecdysozoa</taxon>
        <taxon>Arthropoda</taxon>
        <taxon>Hexapoda</taxon>
        <taxon>Insecta</taxon>
        <taxon>Pterygota</taxon>
        <taxon>Neoptera</taxon>
        <taxon>Endopterygota</taxon>
        <taxon>Coleoptera</taxon>
        <taxon>Polyphaga</taxon>
        <taxon>Cucujiformia</taxon>
        <taxon>Curculionidae</taxon>
        <taxon>Ceutorhynchinae</taxon>
        <taxon>Ceutorhynchus</taxon>
    </lineage>
</organism>
<dbReference type="GO" id="GO:0008010">
    <property type="term" value="F:structural constituent of chitin-based larval cuticle"/>
    <property type="evidence" value="ECO:0007669"/>
    <property type="project" value="TreeGrafter"/>
</dbReference>
<evidence type="ECO:0000313" key="5">
    <source>
        <dbReference type="EMBL" id="CAG9769054.1"/>
    </source>
</evidence>
<accession>A0A9N9MPR8</accession>
<dbReference type="AlphaFoldDB" id="A0A9N9MPR8"/>
<sequence length="126" mass="13318">MLSKITLLSALVAVALSAAVQEPVPIVSQTSDVHPDGNFEWGYESADGSSQQQSGHLVGTGDAVGEAVQGSASWVDNEGNQHQLTYTADENGYQPQSADLPVAPEIPAAILKSLEWNMAHPEPEQH</sequence>
<evidence type="ECO:0000256" key="3">
    <source>
        <dbReference type="SAM" id="MobiDB-lite"/>
    </source>
</evidence>
<dbReference type="PANTHER" id="PTHR10380">
    <property type="entry name" value="CUTICLE PROTEIN"/>
    <property type="match status" value="1"/>
</dbReference>